<sequence>MPLINYFVEDVDFKIPYPRKTSNWISRIIKGERYKLKEINYIFCSDEYLNKINVDFLNHTSLTDIITFDNSSEKGVVESDIYISIERVKENSAKFNSGFLDELNRVMIHGVLHLLGYKDKTAKAKALMRKKEDACLMKR</sequence>
<name>A0ABS5VQP1_9BACT</name>
<reference evidence="8 9" key="1">
    <citation type="submission" date="2021-05" db="EMBL/GenBank/DDBJ databases">
        <title>A Polyphasic approach of four new species of the genus Ohtaekwangia: Ohtaekwangia histidinii sp. nov., Ohtaekwangia cretensis sp. nov., Ohtaekwangia indiensis sp. nov., Ohtaekwangia reichenbachii sp. nov. from diverse environment.</title>
        <authorList>
            <person name="Octaviana S."/>
        </authorList>
    </citation>
    <scope>NUCLEOTIDE SEQUENCE [LARGE SCALE GENOMIC DNA]</scope>
    <source>
        <strain evidence="8 9">PWU20</strain>
    </source>
</reference>
<dbReference type="HAMAP" id="MF_00009">
    <property type="entry name" value="Endoribonucl_YbeY"/>
    <property type="match status" value="1"/>
</dbReference>
<keyword evidence="3 7" id="KW-0479">Metal-binding</keyword>
<evidence type="ECO:0000256" key="2">
    <source>
        <dbReference type="ARBA" id="ARBA00022722"/>
    </source>
</evidence>
<evidence type="ECO:0000256" key="4">
    <source>
        <dbReference type="ARBA" id="ARBA00022759"/>
    </source>
</evidence>
<dbReference type="PANTHER" id="PTHR46986">
    <property type="entry name" value="ENDORIBONUCLEASE YBEY, CHLOROPLASTIC"/>
    <property type="match status" value="1"/>
</dbReference>
<keyword evidence="7" id="KW-0690">Ribosome biogenesis</keyword>
<dbReference type="InterPro" id="IPR020549">
    <property type="entry name" value="YbeY_CS"/>
</dbReference>
<evidence type="ECO:0000256" key="6">
    <source>
        <dbReference type="ARBA" id="ARBA00022833"/>
    </source>
</evidence>
<dbReference type="InterPro" id="IPR023091">
    <property type="entry name" value="MetalPrtase_cat_dom_sf_prd"/>
</dbReference>
<dbReference type="PANTHER" id="PTHR46986:SF1">
    <property type="entry name" value="ENDORIBONUCLEASE YBEY, CHLOROPLASTIC"/>
    <property type="match status" value="1"/>
</dbReference>
<organism evidence="8 9">
    <name type="scientific">Chryseosolibacter indicus</name>
    <dbReference type="NCBI Taxonomy" id="2782351"/>
    <lineage>
        <taxon>Bacteria</taxon>
        <taxon>Pseudomonadati</taxon>
        <taxon>Bacteroidota</taxon>
        <taxon>Cytophagia</taxon>
        <taxon>Cytophagales</taxon>
        <taxon>Chryseotaleaceae</taxon>
        <taxon>Chryseosolibacter</taxon>
    </lineage>
</organism>
<feature type="binding site" evidence="7">
    <location>
        <position position="119"/>
    </location>
    <ligand>
        <name>Zn(2+)</name>
        <dbReference type="ChEBI" id="CHEBI:29105"/>
        <note>catalytic</note>
    </ligand>
</feature>
<feature type="binding site" evidence="7">
    <location>
        <position position="113"/>
    </location>
    <ligand>
        <name>Zn(2+)</name>
        <dbReference type="ChEBI" id="CHEBI:29105"/>
        <note>catalytic</note>
    </ligand>
</feature>
<keyword evidence="9" id="KW-1185">Reference proteome</keyword>
<keyword evidence="2 7" id="KW-0540">Nuclease</keyword>
<dbReference type="PROSITE" id="PS01306">
    <property type="entry name" value="UPF0054"/>
    <property type="match status" value="1"/>
</dbReference>
<keyword evidence="4 7" id="KW-0255">Endonuclease</keyword>
<dbReference type="EMBL" id="JAHESD010000011">
    <property type="protein sequence ID" value="MBT1703117.1"/>
    <property type="molecule type" value="Genomic_DNA"/>
</dbReference>
<evidence type="ECO:0000256" key="3">
    <source>
        <dbReference type="ARBA" id="ARBA00022723"/>
    </source>
</evidence>
<evidence type="ECO:0000256" key="5">
    <source>
        <dbReference type="ARBA" id="ARBA00022801"/>
    </source>
</evidence>
<comment type="cofactor">
    <cofactor evidence="7">
        <name>Zn(2+)</name>
        <dbReference type="ChEBI" id="CHEBI:29105"/>
    </cofactor>
    <text evidence="7">Binds 1 zinc ion.</text>
</comment>
<dbReference type="Pfam" id="PF02130">
    <property type="entry name" value="YbeY"/>
    <property type="match status" value="1"/>
</dbReference>
<evidence type="ECO:0000313" key="8">
    <source>
        <dbReference type="EMBL" id="MBT1703117.1"/>
    </source>
</evidence>
<comment type="function">
    <text evidence="7">Single strand-specific metallo-endoribonuclease involved in late-stage 70S ribosome quality control and in maturation of the 3' terminus of the 16S rRNA.</text>
</comment>
<dbReference type="Gene3D" id="3.40.390.30">
    <property type="entry name" value="Metalloproteases ('zincins'), catalytic domain"/>
    <property type="match status" value="1"/>
</dbReference>
<evidence type="ECO:0000256" key="7">
    <source>
        <dbReference type="HAMAP-Rule" id="MF_00009"/>
    </source>
</evidence>
<feature type="binding site" evidence="7">
    <location>
        <position position="109"/>
    </location>
    <ligand>
        <name>Zn(2+)</name>
        <dbReference type="ChEBI" id="CHEBI:29105"/>
        <note>catalytic</note>
    </ligand>
</feature>
<protein>
    <recommendedName>
        <fullName evidence="7">Endoribonuclease YbeY</fullName>
        <ecNumber evidence="7">3.1.-.-</ecNumber>
    </recommendedName>
</protein>
<proteinExistence type="inferred from homology"/>
<comment type="subcellular location">
    <subcellularLocation>
        <location evidence="7">Cytoplasm</location>
    </subcellularLocation>
</comment>
<keyword evidence="5 7" id="KW-0378">Hydrolase</keyword>
<dbReference type="Proteomes" id="UP000772618">
    <property type="component" value="Unassembled WGS sequence"/>
</dbReference>
<dbReference type="SUPFAM" id="SSF55486">
    <property type="entry name" value="Metalloproteases ('zincins'), catalytic domain"/>
    <property type="match status" value="1"/>
</dbReference>
<dbReference type="RefSeq" id="WP_254153078.1">
    <property type="nucleotide sequence ID" value="NZ_JAHESD010000011.1"/>
</dbReference>
<keyword evidence="6 7" id="KW-0862">Zinc</keyword>
<comment type="similarity">
    <text evidence="1 7">Belongs to the endoribonuclease YbeY family.</text>
</comment>
<keyword evidence="7" id="KW-0698">rRNA processing</keyword>
<gene>
    <name evidence="7 8" type="primary">ybeY</name>
    <name evidence="8" type="ORF">KK060_07490</name>
</gene>
<dbReference type="InterPro" id="IPR002036">
    <property type="entry name" value="YbeY"/>
</dbReference>
<evidence type="ECO:0000313" key="9">
    <source>
        <dbReference type="Proteomes" id="UP000772618"/>
    </source>
</evidence>
<evidence type="ECO:0000256" key="1">
    <source>
        <dbReference type="ARBA" id="ARBA00010875"/>
    </source>
</evidence>
<comment type="caution">
    <text evidence="8">The sequence shown here is derived from an EMBL/GenBank/DDBJ whole genome shotgun (WGS) entry which is preliminary data.</text>
</comment>
<dbReference type="EC" id="3.1.-.-" evidence="7"/>
<dbReference type="NCBIfam" id="TIGR00043">
    <property type="entry name" value="rRNA maturation RNase YbeY"/>
    <property type="match status" value="1"/>
</dbReference>
<accession>A0ABS5VQP1</accession>
<keyword evidence="7" id="KW-0963">Cytoplasm</keyword>